<reference evidence="2" key="1">
    <citation type="submission" date="2024-03" db="EMBL/GenBank/DDBJ databases">
        <title>Venom adaptation and exaptation during the trophic switch to blood-feeding by kissing bugs (Reduviidae: Triatominae).</title>
        <authorList>
            <person name="Zdenek C.N."/>
            <person name="Cardoso F.C."/>
            <person name="Robinson S.D."/>
            <person name="Mercedes R.S."/>
            <person name="Raidjoe E.R."/>
            <person name="Hernandez-Vargas M.J."/>
            <person name="Jin J."/>
            <person name="Corzo G."/>
            <person name="Vetter I."/>
            <person name="King G.F."/>
            <person name="Fry B.G."/>
            <person name="Walker A."/>
        </authorList>
    </citation>
    <scope>NUCLEOTIDE SEQUENCE</scope>
</reference>
<sequence>MKCAIILLAFGCLFAGSYGETKFDKIYRNARFQYKLAYVALHNQVFGATGVELGLAKTDEERDCITNAKKAAIEDGDRLLGETVGKIVPPMDKLYESGTEEEKSAYVDKFDYEEFKKSAMEDFKKKLMKWVPAQQEKMASCRK</sequence>
<evidence type="ECO:0000256" key="1">
    <source>
        <dbReference type="SAM" id="SignalP"/>
    </source>
</evidence>
<feature type="chain" id="PRO_5044312199" evidence="1">
    <location>
        <begin position="20"/>
        <end position="143"/>
    </location>
</feature>
<accession>A0AB38ZEG5</accession>
<name>A0AB38ZEG5_9HEMI</name>
<keyword evidence="1" id="KW-0732">Signal</keyword>
<organism evidence="2">
    <name type="scientific">Oncocephalus sp</name>
    <dbReference type="NCBI Taxonomy" id="2944721"/>
    <lineage>
        <taxon>Eukaryota</taxon>
        <taxon>Metazoa</taxon>
        <taxon>Ecdysozoa</taxon>
        <taxon>Arthropoda</taxon>
        <taxon>Hexapoda</taxon>
        <taxon>Insecta</taxon>
        <taxon>Pterygota</taxon>
        <taxon>Neoptera</taxon>
        <taxon>Paraneoptera</taxon>
        <taxon>Hemiptera</taxon>
        <taxon>Heteroptera</taxon>
        <taxon>Panheteroptera</taxon>
        <taxon>Cimicomorpha</taxon>
        <taxon>Reduviidae</taxon>
        <taxon>Stenopodainae</taxon>
        <taxon>Oncocephalus</taxon>
    </lineage>
</organism>
<evidence type="ECO:0000313" key="2">
    <source>
        <dbReference type="EMBL" id="WXI02669.1"/>
    </source>
</evidence>
<dbReference type="EMBL" id="PP517419">
    <property type="protein sequence ID" value="WXI02669.1"/>
    <property type="molecule type" value="mRNA"/>
</dbReference>
<dbReference type="AlphaFoldDB" id="A0AB38ZEG5"/>
<protein>
    <submittedName>
        <fullName evidence="2">Heteropteran venom family 1 protein 2</fullName>
    </submittedName>
</protein>
<proteinExistence type="evidence at transcript level"/>
<feature type="signal peptide" evidence="1">
    <location>
        <begin position="1"/>
        <end position="19"/>
    </location>
</feature>